<evidence type="ECO:0000259" key="6">
    <source>
        <dbReference type="PROSITE" id="PS50949"/>
    </source>
</evidence>
<evidence type="ECO:0000256" key="4">
    <source>
        <dbReference type="ARBA" id="ARBA00023125"/>
    </source>
</evidence>
<evidence type="ECO:0000313" key="8">
    <source>
        <dbReference type="Proteomes" id="UP001139648"/>
    </source>
</evidence>
<dbReference type="CDD" id="cd00609">
    <property type="entry name" value="AAT_like"/>
    <property type="match status" value="1"/>
</dbReference>
<reference evidence="7" key="1">
    <citation type="submission" date="2022-06" db="EMBL/GenBank/DDBJ databases">
        <title>Sequencing the genomes of 1000 actinobacteria strains.</title>
        <authorList>
            <person name="Klenk H.-P."/>
        </authorList>
    </citation>
    <scope>NUCLEOTIDE SEQUENCE</scope>
    <source>
        <strain evidence="7">DSM 46694</strain>
    </source>
</reference>
<dbReference type="InterPro" id="IPR004839">
    <property type="entry name" value="Aminotransferase_I/II_large"/>
</dbReference>
<dbReference type="InterPro" id="IPR015421">
    <property type="entry name" value="PyrdxlP-dep_Trfase_major"/>
</dbReference>
<keyword evidence="2" id="KW-0663">Pyridoxal phosphate</keyword>
<dbReference type="Proteomes" id="UP001139648">
    <property type="component" value="Unassembled WGS sequence"/>
</dbReference>
<dbReference type="GO" id="GO:0030170">
    <property type="term" value="F:pyridoxal phosphate binding"/>
    <property type="evidence" value="ECO:0007669"/>
    <property type="project" value="InterPro"/>
</dbReference>
<gene>
    <name evidence="7" type="ORF">HD597_000927</name>
</gene>
<dbReference type="InterPro" id="IPR000524">
    <property type="entry name" value="Tscrpt_reg_HTH_GntR"/>
</dbReference>
<dbReference type="SMART" id="SM00345">
    <property type="entry name" value="HTH_GNTR"/>
    <property type="match status" value="1"/>
</dbReference>
<dbReference type="PANTHER" id="PTHR46577:SF1">
    <property type="entry name" value="HTH-TYPE TRANSCRIPTIONAL REGULATORY PROTEIN GABR"/>
    <property type="match status" value="1"/>
</dbReference>
<feature type="domain" description="HTH gntR-type" evidence="6">
    <location>
        <begin position="20"/>
        <end position="88"/>
    </location>
</feature>
<dbReference type="RefSeq" id="WP_253740420.1">
    <property type="nucleotide sequence ID" value="NZ_BAABKA010000033.1"/>
</dbReference>
<dbReference type="InterPro" id="IPR036388">
    <property type="entry name" value="WH-like_DNA-bd_sf"/>
</dbReference>
<comment type="similarity">
    <text evidence="1">In the C-terminal section; belongs to the class-I pyridoxal-phosphate-dependent aminotransferase family.</text>
</comment>
<dbReference type="InterPro" id="IPR015424">
    <property type="entry name" value="PyrdxlP-dep_Trfase"/>
</dbReference>
<keyword evidence="7" id="KW-0808">Transferase</keyword>
<dbReference type="Pfam" id="PF00392">
    <property type="entry name" value="GntR"/>
    <property type="match status" value="1"/>
</dbReference>
<evidence type="ECO:0000256" key="1">
    <source>
        <dbReference type="ARBA" id="ARBA00005384"/>
    </source>
</evidence>
<organism evidence="7 8">
    <name type="scientific">Nonomuraea thailandensis</name>
    <dbReference type="NCBI Taxonomy" id="1188745"/>
    <lineage>
        <taxon>Bacteria</taxon>
        <taxon>Bacillati</taxon>
        <taxon>Actinomycetota</taxon>
        <taxon>Actinomycetes</taxon>
        <taxon>Streptosporangiales</taxon>
        <taxon>Streptosporangiaceae</taxon>
        <taxon>Nonomuraea</taxon>
    </lineage>
</organism>
<dbReference type="PROSITE" id="PS50949">
    <property type="entry name" value="HTH_GNTR"/>
    <property type="match status" value="1"/>
</dbReference>
<comment type="caution">
    <text evidence="7">The sequence shown here is derived from an EMBL/GenBank/DDBJ whole genome shotgun (WGS) entry which is preliminary data.</text>
</comment>
<dbReference type="GO" id="GO:0003677">
    <property type="term" value="F:DNA binding"/>
    <property type="evidence" value="ECO:0007669"/>
    <property type="project" value="UniProtKB-KW"/>
</dbReference>
<dbReference type="SUPFAM" id="SSF53383">
    <property type="entry name" value="PLP-dependent transferases"/>
    <property type="match status" value="1"/>
</dbReference>
<keyword evidence="5" id="KW-0804">Transcription</keyword>
<dbReference type="GO" id="GO:0008483">
    <property type="term" value="F:transaminase activity"/>
    <property type="evidence" value="ECO:0007669"/>
    <property type="project" value="UniProtKB-KW"/>
</dbReference>
<keyword evidence="4" id="KW-0238">DNA-binding</keyword>
<dbReference type="Gene3D" id="1.10.10.10">
    <property type="entry name" value="Winged helix-like DNA-binding domain superfamily/Winged helix DNA-binding domain"/>
    <property type="match status" value="1"/>
</dbReference>
<accession>A0A9X2GA57</accession>
<sequence length="475" mass="50353">MRKAWAGYGVDLHLELPAGSGRRRALEEALRQAVRDGRLPRGTRLPSSRALAAELRLSRGTVSAAYDQLVAEGYLATRPGSGTEVATTPSAPELVSGAFPGEAAPVRDPREATPVHDLRPGQPDVSTFPARAWLRATRHVLATAPASVFGPCDPRGRIELRTALAAYLARTRGVLTTPDLIVVTTGFVQAINLIAAVTGGPFAMEDPGHDFYREVVSRAGREVVPLPVDELGARTGALTPAVAAAVVTPAHQYPMGVPLHPSRRLALREWGGLVVEDDYDGEFRYDRQPVGALQGTAPEQVVYCGTTSETLGPAMRLGWMAVPPALIGPVTEAKLHADAHTEVLGQLVLARLIETHDYDRHVRAARLRYRHRRELLRARLSAALPGAALPGVAAGLRALLLLPPAGPSEAEVLAACGRAGVALRPASPLWHGRGRDGLLIGYAAPSQRAYPRALDALASILAGGEPRGRPGRSSG</sequence>
<dbReference type="PANTHER" id="PTHR46577">
    <property type="entry name" value="HTH-TYPE TRANSCRIPTIONAL REGULATORY PROTEIN GABR"/>
    <property type="match status" value="1"/>
</dbReference>
<evidence type="ECO:0000256" key="5">
    <source>
        <dbReference type="ARBA" id="ARBA00023163"/>
    </source>
</evidence>
<evidence type="ECO:0000256" key="2">
    <source>
        <dbReference type="ARBA" id="ARBA00022898"/>
    </source>
</evidence>
<keyword evidence="7" id="KW-0032">Aminotransferase</keyword>
<dbReference type="EMBL" id="JAMZEB010000002">
    <property type="protein sequence ID" value="MCP2353907.1"/>
    <property type="molecule type" value="Genomic_DNA"/>
</dbReference>
<dbReference type="Pfam" id="PF00155">
    <property type="entry name" value="Aminotran_1_2"/>
    <property type="match status" value="1"/>
</dbReference>
<keyword evidence="3" id="KW-0805">Transcription regulation</keyword>
<keyword evidence="8" id="KW-1185">Reference proteome</keyword>
<dbReference type="InterPro" id="IPR051446">
    <property type="entry name" value="HTH_trans_reg/aminotransferase"/>
</dbReference>
<dbReference type="InterPro" id="IPR036390">
    <property type="entry name" value="WH_DNA-bd_sf"/>
</dbReference>
<dbReference type="GO" id="GO:0003700">
    <property type="term" value="F:DNA-binding transcription factor activity"/>
    <property type="evidence" value="ECO:0007669"/>
    <property type="project" value="InterPro"/>
</dbReference>
<evidence type="ECO:0000256" key="3">
    <source>
        <dbReference type="ARBA" id="ARBA00023015"/>
    </source>
</evidence>
<dbReference type="AlphaFoldDB" id="A0A9X2GA57"/>
<evidence type="ECO:0000313" key="7">
    <source>
        <dbReference type="EMBL" id="MCP2353907.1"/>
    </source>
</evidence>
<protein>
    <submittedName>
        <fullName evidence="7">GntR family transcriptional regulator/MocR family aminotransferase</fullName>
    </submittedName>
</protein>
<dbReference type="CDD" id="cd07377">
    <property type="entry name" value="WHTH_GntR"/>
    <property type="match status" value="1"/>
</dbReference>
<dbReference type="Gene3D" id="3.40.640.10">
    <property type="entry name" value="Type I PLP-dependent aspartate aminotransferase-like (Major domain)"/>
    <property type="match status" value="1"/>
</dbReference>
<name>A0A9X2GA57_9ACTN</name>
<dbReference type="SUPFAM" id="SSF46785">
    <property type="entry name" value="Winged helix' DNA-binding domain"/>
    <property type="match status" value="1"/>
</dbReference>
<dbReference type="PRINTS" id="PR00035">
    <property type="entry name" value="HTHGNTR"/>
</dbReference>
<proteinExistence type="inferred from homology"/>